<comment type="caution">
    <text evidence="2">The sequence shown here is derived from an EMBL/GenBank/DDBJ whole genome shotgun (WGS) entry which is preliminary data.</text>
</comment>
<accession>A0A2S6G1A4</accession>
<proteinExistence type="predicted"/>
<dbReference type="STRING" id="37659.GCA_000703125_02608"/>
<dbReference type="AlphaFoldDB" id="A0A2S6G1A4"/>
<keyword evidence="1" id="KW-0812">Transmembrane</keyword>
<dbReference type="EMBL" id="PTIS01000001">
    <property type="protein sequence ID" value="PPK49678.1"/>
    <property type="molecule type" value="Genomic_DNA"/>
</dbReference>
<dbReference type="Proteomes" id="UP000239863">
    <property type="component" value="Unassembled WGS sequence"/>
</dbReference>
<feature type="transmembrane region" description="Helical" evidence="1">
    <location>
        <begin position="39"/>
        <end position="56"/>
    </location>
</feature>
<sequence>MFRVIYLGKRWNKKKFYGIVVGCVGLGMVLSVLMPLWAWLLAIGAGLVYCGWYIFCGKK</sequence>
<reference evidence="2 3" key="1">
    <citation type="submission" date="2018-02" db="EMBL/GenBank/DDBJ databases">
        <title>Genomic Encyclopedia of Archaeal and Bacterial Type Strains, Phase II (KMG-II): from individual species to whole genera.</title>
        <authorList>
            <person name="Goeker M."/>
        </authorList>
    </citation>
    <scope>NUCLEOTIDE SEQUENCE [LARGE SCALE GENOMIC DNA]</scope>
    <source>
        <strain evidence="2 3">DSM 15099</strain>
    </source>
</reference>
<evidence type="ECO:0000256" key="1">
    <source>
        <dbReference type="SAM" id="Phobius"/>
    </source>
</evidence>
<gene>
    <name evidence="2" type="ORF">BD821_101343</name>
</gene>
<organism evidence="2 3">
    <name type="scientific">Clostridium algidicarnis DSM 15099</name>
    <dbReference type="NCBI Taxonomy" id="1121295"/>
    <lineage>
        <taxon>Bacteria</taxon>
        <taxon>Bacillati</taxon>
        <taxon>Bacillota</taxon>
        <taxon>Clostridia</taxon>
        <taxon>Eubacteriales</taxon>
        <taxon>Clostridiaceae</taxon>
        <taxon>Clostridium</taxon>
    </lineage>
</organism>
<evidence type="ECO:0000313" key="2">
    <source>
        <dbReference type="EMBL" id="PPK49678.1"/>
    </source>
</evidence>
<feature type="transmembrane region" description="Helical" evidence="1">
    <location>
        <begin position="16"/>
        <end position="33"/>
    </location>
</feature>
<protein>
    <submittedName>
        <fullName evidence="2">Uncharacterized protein</fullName>
    </submittedName>
</protein>
<evidence type="ECO:0000313" key="3">
    <source>
        <dbReference type="Proteomes" id="UP000239863"/>
    </source>
</evidence>
<keyword evidence="1" id="KW-0472">Membrane</keyword>
<name>A0A2S6G1A4_9CLOT</name>
<keyword evidence="1" id="KW-1133">Transmembrane helix</keyword>